<keyword evidence="6" id="KW-1133">Transmembrane helix</keyword>
<dbReference type="InterPro" id="IPR013783">
    <property type="entry name" value="Ig-like_fold"/>
</dbReference>
<dbReference type="PANTHER" id="PTHR48423:SF2">
    <property type="entry name" value="INTERLEUKIN-12 RECEPTOR SUBUNIT BETA-2"/>
    <property type="match status" value="1"/>
</dbReference>
<comment type="caution">
    <text evidence="12">The sequence shown here is derived from an EMBL/GenBank/DDBJ whole genome shotgun (WGS) entry which is preliminary data.</text>
</comment>
<dbReference type="GO" id="GO:0005886">
    <property type="term" value="C:plasma membrane"/>
    <property type="evidence" value="ECO:0007669"/>
    <property type="project" value="UniProtKB-ARBA"/>
</dbReference>
<evidence type="ECO:0000256" key="7">
    <source>
        <dbReference type="ARBA" id="ARBA00023136"/>
    </source>
</evidence>
<dbReference type="GO" id="GO:0004896">
    <property type="term" value="F:cytokine receptor activity"/>
    <property type="evidence" value="ECO:0007669"/>
    <property type="project" value="InterPro"/>
</dbReference>
<protein>
    <recommendedName>
        <fullName evidence="11">Fibronectin type-III domain-containing protein</fullName>
    </recommendedName>
</protein>
<dbReference type="AlphaFoldDB" id="A0A401SHR6"/>
<evidence type="ECO:0000256" key="3">
    <source>
        <dbReference type="ARBA" id="ARBA00022692"/>
    </source>
</evidence>
<dbReference type="InterPro" id="IPR036116">
    <property type="entry name" value="FN3_sf"/>
</dbReference>
<dbReference type="SUPFAM" id="SSF49265">
    <property type="entry name" value="Fibronectin type III"/>
    <property type="match status" value="3"/>
</dbReference>
<comment type="subcellular location">
    <subcellularLocation>
        <location evidence="1">Membrane</location>
        <topology evidence="1">Single-pass type I membrane protein</topology>
    </subcellularLocation>
</comment>
<evidence type="ECO:0000313" key="12">
    <source>
        <dbReference type="EMBL" id="GCC29885.1"/>
    </source>
</evidence>
<keyword evidence="8" id="KW-1015">Disulfide bond</keyword>
<feature type="domain" description="Fibronectin type-III" evidence="11">
    <location>
        <begin position="338"/>
        <end position="430"/>
    </location>
</feature>
<dbReference type="OMA" id="WETHINT"/>
<dbReference type="Pfam" id="PF00041">
    <property type="entry name" value="fn3"/>
    <property type="match status" value="1"/>
</dbReference>
<organism evidence="12 13">
    <name type="scientific">Chiloscyllium punctatum</name>
    <name type="common">Brownbanded bambooshark</name>
    <name type="synonym">Hemiscyllium punctatum</name>
    <dbReference type="NCBI Taxonomy" id="137246"/>
    <lineage>
        <taxon>Eukaryota</taxon>
        <taxon>Metazoa</taxon>
        <taxon>Chordata</taxon>
        <taxon>Craniata</taxon>
        <taxon>Vertebrata</taxon>
        <taxon>Chondrichthyes</taxon>
        <taxon>Elasmobranchii</taxon>
        <taxon>Galeomorphii</taxon>
        <taxon>Galeoidea</taxon>
        <taxon>Orectolobiformes</taxon>
        <taxon>Hemiscylliidae</taxon>
        <taxon>Chiloscyllium</taxon>
    </lineage>
</organism>
<proteinExistence type="inferred from homology"/>
<evidence type="ECO:0000256" key="9">
    <source>
        <dbReference type="ARBA" id="ARBA00023170"/>
    </source>
</evidence>
<keyword evidence="13" id="KW-1185">Reference proteome</keyword>
<dbReference type="CDD" id="cd00063">
    <property type="entry name" value="FN3"/>
    <property type="match status" value="2"/>
</dbReference>
<dbReference type="SMART" id="SM00060">
    <property type="entry name" value="FN3"/>
    <property type="match status" value="3"/>
</dbReference>
<sequence length="618" mass="70294">MTLLRKVPEFTMGLTNIIWTVASITAMMLCVRSNGLSVIQCPGKVLVKPALVFLVGSNISVTCVSIEQNCDINEFELYRNEKQIQMERFNKTAAHHWMINVTTQDSTIYCYIDCVDGAKELVCVASLQPGYPPDQPKDLICIWQHNKMMCTWIAGKQTFLETYYALHIQSEGTGKEQIFPTNFSSNSVTVPGNHLQKASIYRVWIQATNALGNATSKRLTFSLHDIVKPDAPMITKVEFINNSVPKTIIHWRSSTNAECQFEIRYRIISDPNISWTLVAKNAFSINGNSVHFYNWVPFKEYEFQIRCNLIKSNNYWSDWSNSFINKTPEAEPTGVLDVWSSCEPIKSNKHKRIIIYWKPLHPQETRGIILGYRIFYQQNGREMTIRVCNASENQYSWQTPWTPDNIFVTAFNSKGDSTPAMLHIGESTLMAPRILSVRQYGGSRIYVEWEPPDEVSEPVLGYVVDWREAADNNKQLLDWKRLPKDNHSLLLGQFSPLQEYLAEGRSIKPRKRYNISVTAMYLKGRGKSCSAQGYSIEGNNIINPTVRTYWLTLGFGDVYIVYMTATTAAGEGAKGAELAIKQGMAIRQPVPLSLEYYCHQVDIQLLLHSPVALPLNES</sequence>
<dbReference type="InterPro" id="IPR003529">
    <property type="entry name" value="Hematopoietin_rcpt_Gp130_CS"/>
</dbReference>
<dbReference type="FunFam" id="2.60.40.10:FF:000465">
    <property type="entry name" value="Granulocyte colony-stimulating factor receptor"/>
    <property type="match status" value="1"/>
</dbReference>
<accession>A0A401SHR6</accession>
<evidence type="ECO:0000256" key="4">
    <source>
        <dbReference type="ARBA" id="ARBA00022729"/>
    </source>
</evidence>
<evidence type="ECO:0000313" key="13">
    <source>
        <dbReference type="Proteomes" id="UP000287033"/>
    </source>
</evidence>
<dbReference type="PROSITE" id="PS01353">
    <property type="entry name" value="HEMATOPO_REC_L_F2"/>
    <property type="match status" value="1"/>
</dbReference>
<dbReference type="PANTHER" id="PTHR48423">
    <property type="entry name" value="INTERLEUKIN-27 RECEPTOR SUBUNIT ALPHA"/>
    <property type="match status" value="1"/>
</dbReference>
<gene>
    <name evidence="12" type="ORF">chiPu_0008328</name>
</gene>
<dbReference type="PROSITE" id="PS50853">
    <property type="entry name" value="FN3"/>
    <property type="match status" value="3"/>
</dbReference>
<keyword evidence="4" id="KW-0732">Signal</keyword>
<dbReference type="OrthoDB" id="9941078at2759"/>
<dbReference type="EMBL" id="BEZZ01000271">
    <property type="protein sequence ID" value="GCC29885.1"/>
    <property type="molecule type" value="Genomic_DNA"/>
</dbReference>
<dbReference type="Proteomes" id="UP000287033">
    <property type="component" value="Unassembled WGS sequence"/>
</dbReference>
<feature type="domain" description="Fibronectin type-III" evidence="11">
    <location>
        <begin position="431"/>
        <end position="539"/>
    </location>
</feature>
<evidence type="ECO:0000256" key="1">
    <source>
        <dbReference type="ARBA" id="ARBA00004479"/>
    </source>
</evidence>
<evidence type="ECO:0000256" key="8">
    <source>
        <dbReference type="ARBA" id="ARBA00023157"/>
    </source>
</evidence>
<evidence type="ECO:0000256" key="10">
    <source>
        <dbReference type="ARBA" id="ARBA00023180"/>
    </source>
</evidence>
<reference evidence="12 13" key="1">
    <citation type="journal article" date="2018" name="Nat. Ecol. Evol.">
        <title>Shark genomes provide insights into elasmobranch evolution and the origin of vertebrates.</title>
        <authorList>
            <person name="Hara Y"/>
            <person name="Yamaguchi K"/>
            <person name="Onimaru K"/>
            <person name="Kadota M"/>
            <person name="Koyanagi M"/>
            <person name="Keeley SD"/>
            <person name="Tatsumi K"/>
            <person name="Tanaka K"/>
            <person name="Motone F"/>
            <person name="Kageyama Y"/>
            <person name="Nozu R"/>
            <person name="Adachi N"/>
            <person name="Nishimura O"/>
            <person name="Nakagawa R"/>
            <person name="Tanegashima C"/>
            <person name="Kiyatake I"/>
            <person name="Matsumoto R"/>
            <person name="Murakumo K"/>
            <person name="Nishida K"/>
            <person name="Terakita A"/>
            <person name="Kuratani S"/>
            <person name="Sato K"/>
            <person name="Hyodo S Kuraku.S."/>
        </authorList>
    </citation>
    <scope>NUCLEOTIDE SEQUENCE [LARGE SCALE GENOMIC DNA]</scope>
</reference>
<evidence type="ECO:0000256" key="2">
    <source>
        <dbReference type="ARBA" id="ARBA00008921"/>
    </source>
</evidence>
<keyword evidence="9" id="KW-0675">Receptor</keyword>
<dbReference type="STRING" id="137246.A0A401SHR6"/>
<comment type="similarity">
    <text evidence="2">Belongs to the type I cytokine receptor family. Type 2 subfamily.</text>
</comment>
<evidence type="ECO:0000256" key="5">
    <source>
        <dbReference type="ARBA" id="ARBA00022737"/>
    </source>
</evidence>
<dbReference type="InterPro" id="IPR052672">
    <property type="entry name" value="Type1_Cytokine_Rcpt_Type2"/>
</dbReference>
<name>A0A401SHR6_CHIPU</name>
<dbReference type="InterPro" id="IPR003961">
    <property type="entry name" value="FN3_dom"/>
</dbReference>
<dbReference type="Gene3D" id="2.60.40.10">
    <property type="entry name" value="Immunoglobulins"/>
    <property type="match status" value="4"/>
</dbReference>
<keyword evidence="10" id="KW-0325">Glycoprotein</keyword>
<keyword evidence="5" id="KW-0677">Repeat</keyword>
<feature type="domain" description="Fibronectin type-III" evidence="11">
    <location>
        <begin position="228"/>
        <end position="330"/>
    </location>
</feature>
<keyword evidence="7" id="KW-0472">Membrane</keyword>
<evidence type="ECO:0000259" key="11">
    <source>
        <dbReference type="PROSITE" id="PS50853"/>
    </source>
</evidence>
<evidence type="ECO:0000256" key="6">
    <source>
        <dbReference type="ARBA" id="ARBA00022989"/>
    </source>
</evidence>
<keyword evidence="3" id="KW-0812">Transmembrane</keyword>